<dbReference type="SUPFAM" id="SSF53474">
    <property type="entry name" value="alpha/beta-Hydrolases"/>
    <property type="match status" value="1"/>
</dbReference>
<dbReference type="GO" id="GO:0016787">
    <property type="term" value="F:hydrolase activity"/>
    <property type="evidence" value="ECO:0007669"/>
    <property type="project" value="UniProtKB-KW"/>
</dbReference>
<dbReference type="RefSeq" id="WP_188857401.1">
    <property type="nucleotide sequence ID" value="NZ_BMLT01000001.1"/>
</dbReference>
<gene>
    <name evidence="4" type="ORF">GCM10011348_01780</name>
</gene>
<keyword evidence="2 4" id="KW-0378">Hydrolase</keyword>
<evidence type="ECO:0000256" key="1">
    <source>
        <dbReference type="ARBA" id="ARBA00008645"/>
    </source>
</evidence>
<name>A0A917Z8A5_9GAMM</name>
<feature type="domain" description="AB hydrolase-1" evidence="3">
    <location>
        <begin position="26"/>
        <end position="152"/>
    </location>
</feature>
<dbReference type="GO" id="GO:0016020">
    <property type="term" value="C:membrane"/>
    <property type="evidence" value="ECO:0007669"/>
    <property type="project" value="TreeGrafter"/>
</dbReference>
<comment type="caution">
    <text evidence="4">The sequence shown here is derived from an EMBL/GenBank/DDBJ whole genome shotgun (WGS) entry which is preliminary data.</text>
</comment>
<dbReference type="InterPro" id="IPR029058">
    <property type="entry name" value="AB_hydrolase_fold"/>
</dbReference>
<dbReference type="Gene3D" id="3.40.50.1820">
    <property type="entry name" value="alpha/beta hydrolase"/>
    <property type="match status" value="1"/>
</dbReference>
<dbReference type="PANTHER" id="PTHR43798">
    <property type="entry name" value="MONOACYLGLYCEROL LIPASE"/>
    <property type="match status" value="1"/>
</dbReference>
<dbReference type="Pfam" id="PF00561">
    <property type="entry name" value="Abhydrolase_1"/>
    <property type="match status" value="1"/>
</dbReference>
<dbReference type="InterPro" id="IPR050266">
    <property type="entry name" value="AB_hydrolase_sf"/>
</dbReference>
<dbReference type="PRINTS" id="PR00111">
    <property type="entry name" value="ABHYDROLASE"/>
</dbReference>
<accession>A0A917Z8A5</accession>
<organism evidence="4 5">
    <name type="scientific">Marinobacterium nitratireducens</name>
    <dbReference type="NCBI Taxonomy" id="518897"/>
    <lineage>
        <taxon>Bacteria</taxon>
        <taxon>Pseudomonadati</taxon>
        <taxon>Pseudomonadota</taxon>
        <taxon>Gammaproteobacteria</taxon>
        <taxon>Oceanospirillales</taxon>
        <taxon>Oceanospirillaceae</taxon>
        <taxon>Marinobacterium</taxon>
    </lineage>
</organism>
<evidence type="ECO:0000259" key="3">
    <source>
        <dbReference type="Pfam" id="PF00561"/>
    </source>
</evidence>
<dbReference type="EMBL" id="BMLT01000001">
    <property type="protein sequence ID" value="GGO75895.1"/>
    <property type="molecule type" value="Genomic_DNA"/>
</dbReference>
<sequence length="288" mass="31879">MHNSLSFEVNGRRIAAMEWGQPDGVPLLALHGWLDNAASFTRLARMLPGVRLIALDLCGHGLSDHRPAGMPYYIWDNVPEVLAVADQLGLRRFDLLGHSMGAAVSTLLAGAFPGRVRRLFLIDGLMPLDYEAGQLPELMAEALQKRARAGRRVLRPYGSFEQAVQARMGGRWPVCREAAQWLLERGMREQDGNWHWRSDSALTLPSVVRLCDAQIDAFLGRIGCPVDLVMAEQGLGLDRVQQKLPLIDDIELHIYPGGHHLHLEADGAARIAKLISDRLQIEPDQGIG</sequence>
<proteinExistence type="inferred from homology"/>
<dbReference type="Proteomes" id="UP000599578">
    <property type="component" value="Unassembled WGS sequence"/>
</dbReference>
<protein>
    <submittedName>
        <fullName evidence="4">Hydrolase</fullName>
    </submittedName>
</protein>
<evidence type="ECO:0000313" key="5">
    <source>
        <dbReference type="Proteomes" id="UP000599578"/>
    </source>
</evidence>
<evidence type="ECO:0000313" key="4">
    <source>
        <dbReference type="EMBL" id="GGO75895.1"/>
    </source>
</evidence>
<keyword evidence="5" id="KW-1185">Reference proteome</keyword>
<dbReference type="PANTHER" id="PTHR43798:SF14">
    <property type="entry name" value="SERINE HYDROLASE-LIKE PROTEIN DDB_G0286239"/>
    <property type="match status" value="1"/>
</dbReference>
<comment type="similarity">
    <text evidence="1">Belongs to the AB hydrolase superfamily.</text>
</comment>
<evidence type="ECO:0000256" key="2">
    <source>
        <dbReference type="ARBA" id="ARBA00022801"/>
    </source>
</evidence>
<reference evidence="4 5" key="1">
    <citation type="journal article" date="2014" name="Int. J. Syst. Evol. Microbiol.">
        <title>Complete genome sequence of Corynebacterium casei LMG S-19264T (=DSM 44701T), isolated from a smear-ripened cheese.</title>
        <authorList>
            <consortium name="US DOE Joint Genome Institute (JGI-PGF)"/>
            <person name="Walter F."/>
            <person name="Albersmeier A."/>
            <person name="Kalinowski J."/>
            <person name="Ruckert C."/>
        </authorList>
    </citation>
    <scope>NUCLEOTIDE SEQUENCE [LARGE SCALE GENOMIC DNA]</scope>
    <source>
        <strain evidence="4 5">CGMCC 1.7286</strain>
    </source>
</reference>
<dbReference type="AlphaFoldDB" id="A0A917Z8A5"/>
<dbReference type="InterPro" id="IPR000073">
    <property type="entry name" value="AB_hydrolase_1"/>
</dbReference>